<comment type="caution">
    <text evidence="8">The sequence shown here is derived from an EMBL/GenBank/DDBJ whole genome shotgun (WGS) entry which is preliminary data.</text>
</comment>
<dbReference type="InterPro" id="IPR027417">
    <property type="entry name" value="P-loop_NTPase"/>
</dbReference>
<dbReference type="Gene3D" id="3.40.50.300">
    <property type="entry name" value="P-loop containing nucleotide triphosphate hydrolases"/>
    <property type="match status" value="1"/>
</dbReference>
<dbReference type="GO" id="GO:0005524">
    <property type="term" value="F:ATP binding"/>
    <property type="evidence" value="ECO:0007669"/>
    <property type="project" value="UniProtKB-KW"/>
</dbReference>
<evidence type="ECO:0000313" key="9">
    <source>
        <dbReference type="Proteomes" id="UP000317839"/>
    </source>
</evidence>
<evidence type="ECO:0000259" key="7">
    <source>
        <dbReference type="PROSITE" id="PS50893"/>
    </source>
</evidence>
<evidence type="ECO:0000256" key="2">
    <source>
        <dbReference type="ARBA" id="ARBA00022741"/>
    </source>
</evidence>
<accession>A0A545T2L3</accession>
<dbReference type="NCBIfam" id="TIGR01189">
    <property type="entry name" value="ccmA"/>
    <property type="match status" value="1"/>
</dbReference>
<dbReference type="Proteomes" id="UP000317839">
    <property type="component" value="Unassembled WGS sequence"/>
</dbReference>
<evidence type="ECO:0000256" key="1">
    <source>
        <dbReference type="ARBA" id="ARBA00022448"/>
    </source>
</evidence>
<evidence type="ECO:0000313" key="8">
    <source>
        <dbReference type="EMBL" id="TQV71425.1"/>
    </source>
</evidence>
<keyword evidence="3" id="KW-0201">Cytochrome c-type biogenesis</keyword>
<proteinExistence type="predicted"/>
<dbReference type="RefSeq" id="WP_142943823.1">
    <property type="nucleotide sequence ID" value="NZ_VIKR01000006.1"/>
</dbReference>
<dbReference type="InterPro" id="IPR005895">
    <property type="entry name" value="ABC_transptr_haem_export_CcmA"/>
</dbReference>
<keyword evidence="4" id="KW-0067">ATP-binding</keyword>
<name>A0A545T2L3_9GAMM</name>
<feature type="domain" description="ABC transporter" evidence="7">
    <location>
        <begin position="14"/>
        <end position="214"/>
    </location>
</feature>
<keyword evidence="5" id="KW-1278">Translocase</keyword>
<organism evidence="8 9">
    <name type="scientific">Aliikangiella marina</name>
    <dbReference type="NCBI Taxonomy" id="1712262"/>
    <lineage>
        <taxon>Bacteria</taxon>
        <taxon>Pseudomonadati</taxon>
        <taxon>Pseudomonadota</taxon>
        <taxon>Gammaproteobacteria</taxon>
        <taxon>Oceanospirillales</taxon>
        <taxon>Pleioneaceae</taxon>
        <taxon>Aliikangiella</taxon>
    </lineage>
</organism>
<evidence type="ECO:0000256" key="4">
    <source>
        <dbReference type="ARBA" id="ARBA00022840"/>
    </source>
</evidence>
<evidence type="ECO:0000256" key="3">
    <source>
        <dbReference type="ARBA" id="ARBA00022748"/>
    </source>
</evidence>
<dbReference type="PROSITE" id="PS00211">
    <property type="entry name" value="ABC_TRANSPORTER_1"/>
    <property type="match status" value="1"/>
</dbReference>
<dbReference type="PROSITE" id="PS50893">
    <property type="entry name" value="ABC_TRANSPORTER_2"/>
    <property type="match status" value="1"/>
</dbReference>
<dbReference type="EMBL" id="VIKR01000006">
    <property type="protein sequence ID" value="TQV71425.1"/>
    <property type="molecule type" value="Genomic_DNA"/>
</dbReference>
<dbReference type="InterPro" id="IPR003439">
    <property type="entry name" value="ABC_transporter-like_ATP-bd"/>
</dbReference>
<gene>
    <name evidence="8" type="primary">ccmA</name>
    <name evidence="8" type="ORF">FLL45_19920</name>
</gene>
<dbReference type="Pfam" id="PF00005">
    <property type="entry name" value="ABC_tran"/>
    <property type="match status" value="1"/>
</dbReference>
<sequence>MAVYNADHKSKNTIKISDLTVSRGDIPIFDPVNLQLSSGDSIQIRGVNGAGKTTLLRAICGLCNSHEGIVEWNERSIFDHESDFYENLLYLGHSLGLKPKLTAEQNLNFYRNLRFSTDKSLVRQALEQTGIGGYYDEFVARMSAGQKRRVALARVITEPVPLWILDEPMVALDIHGQAWLEQVCNNHLERGGILLVTSHQPISGINGLRELQLT</sequence>
<dbReference type="AlphaFoldDB" id="A0A545T2L3"/>
<evidence type="ECO:0000256" key="5">
    <source>
        <dbReference type="ARBA" id="ARBA00022967"/>
    </source>
</evidence>
<dbReference type="GO" id="GO:0016887">
    <property type="term" value="F:ATP hydrolysis activity"/>
    <property type="evidence" value="ECO:0007669"/>
    <property type="project" value="InterPro"/>
</dbReference>
<dbReference type="InterPro" id="IPR017871">
    <property type="entry name" value="ABC_transporter-like_CS"/>
</dbReference>
<dbReference type="SUPFAM" id="SSF52540">
    <property type="entry name" value="P-loop containing nucleoside triphosphate hydrolases"/>
    <property type="match status" value="1"/>
</dbReference>
<dbReference type="InterPro" id="IPR003593">
    <property type="entry name" value="AAA+_ATPase"/>
</dbReference>
<dbReference type="OrthoDB" id="9800654at2"/>
<dbReference type="PANTHER" id="PTHR43499">
    <property type="entry name" value="ABC TRANSPORTER I FAMILY MEMBER 1"/>
    <property type="match status" value="1"/>
</dbReference>
<keyword evidence="2" id="KW-0547">Nucleotide-binding</keyword>
<reference evidence="8 9" key="1">
    <citation type="submission" date="2019-06" db="EMBL/GenBank/DDBJ databases">
        <title>Draft genome of Aliikangiella marina GYP-15.</title>
        <authorList>
            <person name="Wang G."/>
        </authorList>
    </citation>
    <scope>NUCLEOTIDE SEQUENCE [LARGE SCALE GENOMIC DNA]</scope>
    <source>
        <strain evidence="8 9">GYP-15</strain>
    </source>
</reference>
<dbReference type="PANTHER" id="PTHR43499:SF1">
    <property type="entry name" value="ABC TRANSPORTER I FAMILY MEMBER 1"/>
    <property type="match status" value="1"/>
</dbReference>
<keyword evidence="1" id="KW-0813">Transport</keyword>
<evidence type="ECO:0000256" key="6">
    <source>
        <dbReference type="ARBA" id="ARBA00023136"/>
    </source>
</evidence>
<dbReference type="SMART" id="SM00382">
    <property type="entry name" value="AAA"/>
    <property type="match status" value="1"/>
</dbReference>
<dbReference type="GO" id="GO:0022857">
    <property type="term" value="F:transmembrane transporter activity"/>
    <property type="evidence" value="ECO:0007669"/>
    <property type="project" value="InterPro"/>
</dbReference>
<protein>
    <submittedName>
        <fullName evidence="8">Cytochrome c biogenesis heme-transporting ATPase CcmA</fullName>
    </submittedName>
</protein>
<dbReference type="GO" id="GO:0017004">
    <property type="term" value="P:cytochrome complex assembly"/>
    <property type="evidence" value="ECO:0007669"/>
    <property type="project" value="UniProtKB-KW"/>
</dbReference>
<keyword evidence="9" id="KW-1185">Reference proteome</keyword>
<keyword evidence="6" id="KW-0472">Membrane</keyword>
<dbReference type="NCBIfam" id="NF010061">
    <property type="entry name" value="PRK13538.1"/>
    <property type="match status" value="1"/>
</dbReference>